<organism evidence="1 2">
    <name type="scientific">Paraburkholderia fungorum</name>
    <dbReference type="NCBI Taxonomy" id="134537"/>
    <lineage>
        <taxon>Bacteria</taxon>
        <taxon>Pseudomonadati</taxon>
        <taxon>Pseudomonadota</taxon>
        <taxon>Betaproteobacteria</taxon>
        <taxon>Burkholderiales</taxon>
        <taxon>Burkholderiaceae</taxon>
        <taxon>Paraburkholderia</taxon>
    </lineage>
</organism>
<evidence type="ECO:0000313" key="2">
    <source>
        <dbReference type="Proteomes" id="UP000183487"/>
    </source>
</evidence>
<dbReference type="AlphaFoldDB" id="A0A1H1IJ00"/>
<sequence>MADEKQAPVVPANPDFYLVVVHPFGDYRRGDPIADANEITSVLDGDNKHHVHKVFPQ</sequence>
<dbReference type="RefSeq" id="WP_171910310.1">
    <property type="nucleotide sequence ID" value="NZ_FNKP01000002.1"/>
</dbReference>
<accession>A0A1H1IJ00</accession>
<name>A0A1H1IJ00_9BURK</name>
<dbReference type="EMBL" id="FNKP01000002">
    <property type="protein sequence ID" value="SDR37633.1"/>
    <property type="molecule type" value="Genomic_DNA"/>
</dbReference>
<reference evidence="2" key="1">
    <citation type="submission" date="2016-10" db="EMBL/GenBank/DDBJ databases">
        <authorList>
            <person name="Varghese N."/>
        </authorList>
    </citation>
    <scope>NUCLEOTIDE SEQUENCE [LARGE SCALE GENOMIC DNA]</scope>
    <source>
        <strain evidence="2">GAS106B</strain>
    </source>
</reference>
<evidence type="ECO:0000313" key="1">
    <source>
        <dbReference type="EMBL" id="SDR37633.1"/>
    </source>
</evidence>
<keyword evidence="2" id="KW-1185">Reference proteome</keyword>
<gene>
    <name evidence="1" type="ORF">SAMN05443245_5247</name>
</gene>
<dbReference type="Proteomes" id="UP000183487">
    <property type="component" value="Unassembled WGS sequence"/>
</dbReference>
<proteinExistence type="predicted"/>
<protein>
    <submittedName>
        <fullName evidence="1">Uncharacterized protein</fullName>
    </submittedName>
</protein>